<dbReference type="InterPro" id="IPR013783">
    <property type="entry name" value="Ig-like_fold"/>
</dbReference>
<evidence type="ECO:0000259" key="7">
    <source>
        <dbReference type="Pfam" id="PF02836"/>
    </source>
</evidence>
<evidence type="ECO:0000256" key="4">
    <source>
        <dbReference type="SAM" id="MobiDB-lite"/>
    </source>
</evidence>
<keyword evidence="5" id="KW-0472">Membrane</keyword>
<proteinExistence type="inferred from homology"/>
<dbReference type="Pfam" id="PF00703">
    <property type="entry name" value="Glyco_hydro_2"/>
    <property type="match status" value="1"/>
</dbReference>
<evidence type="ECO:0000313" key="8">
    <source>
        <dbReference type="EMBL" id="QEC46646.1"/>
    </source>
</evidence>
<dbReference type="GO" id="GO:0004553">
    <property type="term" value="F:hydrolase activity, hydrolyzing O-glycosyl compounds"/>
    <property type="evidence" value="ECO:0007669"/>
    <property type="project" value="InterPro"/>
</dbReference>
<gene>
    <name evidence="8" type="ORF">FSW04_02980</name>
</gene>
<sequence>MSLRRADRRRRRRAGRLGARDGAAGGAPGGAGRAGLSRGRANRGLQAPGPIADACAVIPAVVRRLVVCLTLTALAGAAGGGVAHAATAPPRAVDLDRAAWEYAPDPGDRGLAERWATGAAGADAAFRPVRLPHVFDPKPDPDTFPGSVGWYRVPITAPTSAPGFTWAVHFEQIRRVADVWLDGRHLATNTDPYAPFTVALPALDDGRPHELVVRADNRKGKEPREGWWNWGGITRPAQLVPLGGLVTHDPGFLPRRVCDADGTGCRWSVLVDAEVANRGTTTVVPRLAARLTDPDGVRAGGASATARPLAPGETARVRFSVPVTGDVVLWGPGHPALYGTTLQTADASGVQQVDHTRIGLRTVAVRHGLLELNGRPIELRGASIQEDVDGHGPALTDADIAGIVDQLRTVGANVTRAHYALDERLQAKLDEAGILVWTQAPIYHRDALLKTVAQRNAALSTVRATVLATRNHPSTLTHSVANELSVIPDQVPATAAFLRDARALTLDLDPTLPSSVDTLSYPGYPRQNAYAQFALLGVNSYFGWYPGKPGHSTADINALAPYLKSMRAMYPNSGLVLTEFGAESSITGPSTEKQTYEFQAVYTRDVLKTVASSPTLSGAIYWTLREFAVKPAWDGGAGLPSVDRSPIHHKGLITYDGRPKPAWDVLRDDIRRTPVQRSDESVALALGTRVAVRDRGGFGMGLTIAILAAVAIFIAVDVWAFLGWRAASLADEREARDERRARRLRARAGHDGDESAVRVLA</sequence>
<dbReference type="Proteomes" id="UP000321805">
    <property type="component" value="Chromosome"/>
</dbReference>
<evidence type="ECO:0000256" key="5">
    <source>
        <dbReference type="SAM" id="Phobius"/>
    </source>
</evidence>
<keyword evidence="5" id="KW-1133">Transmembrane helix</keyword>
<keyword evidence="9" id="KW-1185">Reference proteome</keyword>
<feature type="domain" description="Glycoside hydrolase family 2 immunoglobulin-like beta-sandwich" evidence="6">
    <location>
        <begin position="266"/>
        <end position="361"/>
    </location>
</feature>
<dbReference type="Gene3D" id="2.60.120.260">
    <property type="entry name" value="Galactose-binding domain-like"/>
    <property type="match status" value="1"/>
</dbReference>
<dbReference type="Gene3D" id="2.60.40.10">
    <property type="entry name" value="Immunoglobulins"/>
    <property type="match status" value="1"/>
</dbReference>
<feature type="region of interest" description="Disordered" evidence="4">
    <location>
        <begin position="1"/>
        <end position="38"/>
    </location>
</feature>
<feature type="domain" description="Glycoside hydrolase family 2 catalytic" evidence="7">
    <location>
        <begin position="363"/>
        <end position="586"/>
    </location>
</feature>
<dbReference type="PANTHER" id="PTHR42732:SF1">
    <property type="entry name" value="BETA-MANNOSIDASE"/>
    <property type="match status" value="1"/>
</dbReference>
<keyword evidence="2" id="KW-0378">Hydrolase</keyword>
<evidence type="ECO:0000256" key="1">
    <source>
        <dbReference type="ARBA" id="ARBA00007401"/>
    </source>
</evidence>
<reference evidence="8 9" key="1">
    <citation type="journal article" date="2018" name="J. Microbiol.">
        <title>Baekduia soli gen. nov., sp. nov., a novel bacterium isolated from the soil of Baekdu Mountain and proposal of a novel family name, Baekduiaceae fam. nov.</title>
        <authorList>
            <person name="An D.S."/>
            <person name="Siddiqi M.Z."/>
            <person name="Kim K.H."/>
            <person name="Yu H.S."/>
            <person name="Im W.T."/>
        </authorList>
    </citation>
    <scope>NUCLEOTIDE SEQUENCE [LARGE SCALE GENOMIC DNA]</scope>
    <source>
        <strain evidence="8 9">BR7-21</strain>
    </source>
</reference>
<evidence type="ECO:0008006" key="10">
    <source>
        <dbReference type="Google" id="ProtNLM"/>
    </source>
</evidence>
<evidence type="ECO:0000259" key="6">
    <source>
        <dbReference type="Pfam" id="PF00703"/>
    </source>
</evidence>
<dbReference type="InterPro" id="IPR051913">
    <property type="entry name" value="GH2_Domain-Containing"/>
</dbReference>
<evidence type="ECO:0000256" key="2">
    <source>
        <dbReference type="ARBA" id="ARBA00022801"/>
    </source>
</evidence>
<feature type="compositionally biased region" description="Gly residues" evidence="4">
    <location>
        <begin position="23"/>
        <end position="33"/>
    </location>
</feature>
<keyword evidence="3" id="KW-0326">Glycosidase</keyword>
<organism evidence="8 9">
    <name type="scientific">Baekduia soli</name>
    <dbReference type="NCBI Taxonomy" id="496014"/>
    <lineage>
        <taxon>Bacteria</taxon>
        <taxon>Bacillati</taxon>
        <taxon>Actinomycetota</taxon>
        <taxon>Thermoleophilia</taxon>
        <taxon>Solirubrobacterales</taxon>
        <taxon>Baekduiaceae</taxon>
        <taxon>Baekduia</taxon>
    </lineage>
</organism>
<dbReference type="Pfam" id="PF02836">
    <property type="entry name" value="Glyco_hydro_2_C"/>
    <property type="match status" value="1"/>
</dbReference>
<dbReference type="Gene3D" id="3.20.20.80">
    <property type="entry name" value="Glycosidases"/>
    <property type="match status" value="1"/>
</dbReference>
<dbReference type="InterPro" id="IPR017853">
    <property type="entry name" value="GH"/>
</dbReference>
<dbReference type="OrthoDB" id="9758603at2"/>
<comment type="similarity">
    <text evidence="1">Belongs to the glycosyl hydrolase 2 family.</text>
</comment>
<evidence type="ECO:0000256" key="3">
    <source>
        <dbReference type="ARBA" id="ARBA00023295"/>
    </source>
</evidence>
<dbReference type="PANTHER" id="PTHR42732">
    <property type="entry name" value="BETA-GALACTOSIDASE"/>
    <property type="match status" value="1"/>
</dbReference>
<dbReference type="GO" id="GO:0005975">
    <property type="term" value="P:carbohydrate metabolic process"/>
    <property type="evidence" value="ECO:0007669"/>
    <property type="project" value="InterPro"/>
</dbReference>
<dbReference type="EMBL" id="CP042430">
    <property type="protein sequence ID" value="QEC46646.1"/>
    <property type="molecule type" value="Genomic_DNA"/>
</dbReference>
<dbReference type="SUPFAM" id="SSF49785">
    <property type="entry name" value="Galactose-binding domain-like"/>
    <property type="match status" value="1"/>
</dbReference>
<evidence type="ECO:0000313" key="9">
    <source>
        <dbReference type="Proteomes" id="UP000321805"/>
    </source>
</evidence>
<feature type="transmembrane region" description="Helical" evidence="5">
    <location>
        <begin position="698"/>
        <end position="722"/>
    </location>
</feature>
<dbReference type="SUPFAM" id="SSF49303">
    <property type="entry name" value="beta-Galactosidase/glucuronidase domain"/>
    <property type="match status" value="1"/>
</dbReference>
<name>A0A5B8U0X8_9ACTN</name>
<accession>A0A5B8U0X8</accession>
<protein>
    <recommendedName>
        <fullName evidence="10">Glycoside hydrolase family 2 catalytic domain-containing protein</fullName>
    </recommendedName>
</protein>
<feature type="compositionally biased region" description="Basic residues" evidence="4">
    <location>
        <begin position="1"/>
        <end position="15"/>
    </location>
</feature>
<keyword evidence="5" id="KW-0812">Transmembrane</keyword>
<dbReference type="InterPro" id="IPR036156">
    <property type="entry name" value="Beta-gal/glucu_dom_sf"/>
</dbReference>
<dbReference type="InterPro" id="IPR006103">
    <property type="entry name" value="Glyco_hydro_2_cat"/>
</dbReference>
<dbReference type="InterPro" id="IPR006102">
    <property type="entry name" value="Ig-like_GH2"/>
</dbReference>
<dbReference type="InterPro" id="IPR008979">
    <property type="entry name" value="Galactose-bd-like_sf"/>
</dbReference>
<dbReference type="KEGG" id="bsol:FSW04_02980"/>
<dbReference type="SUPFAM" id="SSF51445">
    <property type="entry name" value="(Trans)glycosidases"/>
    <property type="match status" value="1"/>
</dbReference>
<dbReference type="AlphaFoldDB" id="A0A5B8U0X8"/>